<dbReference type="EMBL" id="CM023483">
    <property type="protein sequence ID" value="KAH6936549.1"/>
    <property type="molecule type" value="Genomic_DNA"/>
</dbReference>
<name>A0ACB7SV80_HYAAI</name>
<proteinExistence type="predicted"/>
<protein>
    <submittedName>
        <fullName evidence="1">Uncharacterized protein</fullName>
    </submittedName>
</protein>
<keyword evidence="2" id="KW-1185">Reference proteome</keyword>
<reference evidence="1" key="1">
    <citation type="submission" date="2020-05" db="EMBL/GenBank/DDBJ databases">
        <title>Large-scale comparative analyses of tick genomes elucidate their genetic diversity and vector capacities.</title>
        <authorList>
            <person name="Jia N."/>
            <person name="Wang J."/>
            <person name="Shi W."/>
            <person name="Du L."/>
            <person name="Sun Y."/>
            <person name="Zhan W."/>
            <person name="Jiang J."/>
            <person name="Wang Q."/>
            <person name="Zhang B."/>
            <person name="Ji P."/>
            <person name="Sakyi L.B."/>
            <person name="Cui X."/>
            <person name="Yuan T."/>
            <person name="Jiang B."/>
            <person name="Yang W."/>
            <person name="Lam T.T.-Y."/>
            <person name="Chang Q."/>
            <person name="Ding S."/>
            <person name="Wang X."/>
            <person name="Zhu J."/>
            <person name="Ruan X."/>
            <person name="Zhao L."/>
            <person name="Wei J."/>
            <person name="Que T."/>
            <person name="Du C."/>
            <person name="Cheng J."/>
            <person name="Dai P."/>
            <person name="Han X."/>
            <person name="Huang E."/>
            <person name="Gao Y."/>
            <person name="Liu J."/>
            <person name="Shao H."/>
            <person name="Ye R."/>
            <person name="Li L."/>
            <person name="Wei W."/>
            <person name="Wang X."/>
            <person name="Wang C."/>
            <person name="Yang T."/>
            <person name="Huo Q."/>
            <person name="Li W."/>
            <person name="Guo W."/>
            <person name="Chen H."/>
            <person name="Zhou L."/>
            <person name="Ni X."/>
            <person name="Tian J."/>
            <person name="Zhou Y."/>
            <person name="Sheng Y."/>
            <person name="Liu T."/>
            <person name="Pan Y."/>
            <person name="Xia L."/>
            <person name="Li J."/>
            <person name="Zhao F."/>
            <person name="Cao W."/>
        </authorList>
    </citation>
    <scope>NUCLEOTIDE SEQUENCE</scope>
    <source>
        <strain evidence="1">Hyas-2018</strain>
    </source>
</reference>
<organism evidence="1 2">
    <name type="scientific">Hyalomma asiaticum</name>
    <name type="common">Tick</name>
    <dbReference type="NCBI Taxonomy" id="266040"/>
    <lineage>
        <taxon>Eukaryota</taxon>
        <taxon>Metazoa</taxon>
        <taxon>Ecdysozoa</taxon>
        <taxon>Arthropoda</taxon>
        <taxon>Chelicerata</taxon>
        <taxon>Arachnida</taxon>
        <taxon>Acari</taxon>
        <taxon>Parasitiformes</taxon>
        <taxon>Ixodida</taxon>
        <taxon>Ixodoidea</taxon>
        <taxon>Ixodidae</taxon>
        <taxon>Hyalomminae</taxon>
        <taxon>Hyalomma</taxon>
    </lineage>
</organism>
<evidence type="ECO:0000313" key="2">
    <source>
        <dbReference type="Proteomes" id="UP000821845"/>
    </source>
</evidence>
<gene>
    <name evidence="1" type="ORF">HPB50_019110</name>
</gene>
<comment type="caution">
    <text evidence="1">The sequence shown here is derived from an EMBL/GenBank/DDBJ whole genome shotgun (WGS) entry which is preliminary data.</text>
</comment>
<accession>A0ACB7SV80</accession>
<sequence>MRRRAPLLAQAPNLERCVRALDRSRQRGEPFRFQIGLGQVIKGWDQGLLDMCVGDKRKLTVPPSLGYGEAGAGDRIPPGATLVFETELTKIEDGPPPVNVFKQIDSDQDEQLTREEASDTKSCVAFAALYELRRIVLTPTSWVLGKQDGRARRRVDSDTYAIGQGSVSWRVTAHKLDGRVLYLQISKYLKEQLPAAQAAGLKDLPDTDKMVEEIFQHEDKDRDGVISREEFSGPKHDEL</sequence>
<evidence type="ECO:0000313" key="1">
    <source>
        <dbReference type="EMBL" id="KAH6936549.1"/>
    </source>
</evidence>
<dbReference type="Proteomes" id="UP000821845">
    <property type="component" value="Chromosome 3"/>
</dbReference>